<keyword evidence="10 11" id="KW-0407">Ion channel</keyword>
<dbReference type="Pfam" id="PF15072">
    <property type="entry name" value="HROB"/>
    <property type="match status" value="1"/>
</dbReference>
<feature type="region of interest" description="Disordered" evidence="12">
    <location>
        <begin position="482"/>
        <end position="556"/>
    </location>
</feature>
<evidence type="ECO:0000256" key="8">
    <source>
        <dbReference type="ARBA" id="ARBA00023136"/>
    </source>
</evidence>
<dbReference type="GO" id="GO:0016020">
    <property type="term" value="C:membrane"/>
    <property type="evidence" value="ECO:0007669"/>
    <property type="project" value="UniProtKB-SubCell"/>
</dbReference>
<evidence type="ECO:0000256" key="3">
    <source>
        <dbReference type="ARBA" id="ARBA00022461"/>
    </source>
</evidence>
<feature type="compositionally biased region" description="Polar residues" evidence="12">
    <location>
        <begin position="487"/>
        <end position="497"/>
    </location>
</feature>
<evidence type="ECO:0000259" key="13">
    <source>
        <dbReference type="Pfam" id="PF15072"/>
    </source>
</evidence>
<dbReference type="Proteomes" id="UP000727407">
    <property type="component" value="Unassembled WGS sequence"/>
</dbReference>
<evidence type="ECO:0000256" key="4">
    <source>
        <dbReference type="ARBA" id="ARBA00022692"/>
    </source>
</evidence>
<proteinExistence type="inferred from homology"/>
<feature type="compositionally biased region" description="Polar residues" evidence="12">
    <location>
        <begin position="93"/>
        <end position="129"/>
    </location>
</feature>
<feature type="compositionally biased region" description="Low complexity" evidence="12">
    <location>
        <begin position="78"/>
        <end position="92"/>
    </location>
</feature>
<dbReference type="InterPro" id="IPR058570">
    <property type="entry name" value="HROB_OB"/>
</dbReference>
<evidence type="ECO:0000256" key="5">
    <source>
        <dbReference type="ARBA" id="ARBA00022989"/>
    </source>
</evidence>
<reference evidence="14" key="1">
    <citation type="submission" date="2020-07" db="EMBL/GenBank/DDBJ databases">
        <title>Clarias magur genome sequencing, assembly and annotation.</title>
        <authorList>
            <person name="Kushwaha B."/>
            <person name="Kumar R."/>
            <person name="Das P."/>
            <person name="Joshi C.G."/>
            <person name="Kumar D."/>
            <person name="Nagpure N.S."/>
            <person name="Pandey M."/>
            <person name="Agarwal S."/>
            <person name="Srivastava S."/>
            <person name="Singh M."/>
            <person name="Sahoo L."/>
            <person name="Jayasankar P."/>
            <person name="Meher P.K."/>
            <person name="Koringa P.G."/>
            <person name="Iquebal M.A."/>
            <person name="Das S.P."/>
            <person name="Bit A."/>
            <person name="Patnaik S."/>
            <person name="Patel N."/>
            <person name="Shah T.M."/>
            <person name="Hinsu A."/>
            <person name="Jena J.K."/>
        </authorList>
    </citation>
    <scope>NUCLEOTIDE SEQUENCE</scope>
    <source>
        <strain evidence="14">CIFAMagur01</strain>
        <tissue evidence="14">Testis</tissue>
    </source>
</reference>
<evidence type="ECO:0000256" key="9">
    <source>
        <dbReference type="ARBA" id="ARBA00023201"/>
    </source>
</evidence>
<dbReference type="InterPro" id="IPR001873">
    <property type="entry name" value="ENaC"/>
</dbReference>
<dbReference type="PANTHER" id="PTHR14523">
    <property type="entry name" value="UNCHARACTERIZED PROTEIN C17ORF53 HOMOLOG"/>
    <property type="match status" value="1"/>
</dbReference>
<dbReference type="Gene3D" id="1.10.3590.10">
    <property type="entry name" value="acid-sensing ion channel 1 domain"/>
    <property type="match status" value="1"/>
</dbReference>
<name>A0A8J4U0B1_CLAMG</name>
<evidence type="ECO:0000256" key="10">
    <source>
        <dbReference type="ARBA" id="ARBA00023303"/>
    </source>
</evidence>
<evidence type="ECO:0000256" key="7">
    <source>
        <dbReference type="ARBA" id="ARBA00023065"/>
    </source>
</evidence>
<keyword evidence="4 11" id="KW-0812">Transmembrane</keyword>
<accession>A0A8J4U0B1</accession>
<dbReference type="EMBL" id="QNUK01000303">
    <property type="protein sequence ID" value="KAF5895836.1"/>
    <property type="molecule type" value="Genomic_DNA"/>
</dbReference>
<dbReference type="GO" id="GO:0000725">
    <property type="term" value="P:recombinational repair"/>
    <property type="evidence" value="ECO:0007669"/>
    <property type="project" value="InterPro"/>
</dbReference>
<comment type="subcellular location">
    <subcellularLocation>
        <location evidence="1">Membrane</location>
        <topology evidence="1">Multi-pass membrane protein</topology>
    </subcellularLocation>
</comment>
<dbReference type="AlphaFoldDB" id="A0A8J4U0B1"/>
<sequence length="764" mass="82750">DLLDADWTHPSASGPSAVPARAPSLEPSAAGSHDAQQSSAAPSANSSTSSAPDSLTLLSDISESKPVKSLRSLANPKSSSVSHSPVPHTHTSASLQAPFTGSNVISSLQHPSKCQPGQSNSQPGVSSVPSKKDVPAQDDFDDWDVDLDELDECLPQKAKASAPETDLESDRISPAKRPRLSDVGKDSPAVSSLRGFCNTTDKPAPPQSFIPSSRPTANFPQNNSQACRLTSPVTPGPVRATPQYQRGAVTPHRSLFQAVSPAPATPRSPRPLHTPVLTNHLVQLVSAASRTPQRPRSESVRAKTRRFPGPAGALPQQISGQSLDDIVVAVPQTPAHGAVARLRSEAPSSQVNDDEEFSVGPWAAMKAEMGLDERNPSCFLHSYSIVMVLRKAALRQLCKNKVPNMAVVLKSILHTHADAKAVFRDPTGEMQGTVHRRLLEERQAELKTGSVLLLKQVGVFSPSNRNHYLNVTPNNLLRIYPPDGAVHSSSQHSQPATESAGLRHCESTKPEGGPVSQMELRYDDDDDDDDEEEQTSVPLNGVVQSATRPDCSEDAQWDAGVPVPMMELKDSCASEGSHETESAGTGNLSGHLSWHLFAQRSTLHGLRYVFPHRRFSSTLRRGLWTAALLACLGVLALEGAERIAHFLSYPHVASVGAVPATSLVFPAVTVCNLNAYRFTRLTRNDLYHAGELLALLDVHLHVPEPQLAEPHVLDFLGERANFSGFRPKPFSMREFTERVGHDLHEMMLYCRYEGQECSHRDFKT</sequence>
<feature type="non-terminal residue" evidence="14">
    <location>
        <position position="1"/>
    </location>
</feature>
<dbReference type="OrthoDB" id="21443at2759"/>
<keyword evidence="15" id="KW-1185">Reference proteome</keyword>
<keyword evidence="6" id="KW-0915">Sodium</keyword>
<dbReference type="GO" id="GO:0005272">
    <property type="term" value="F:sodium channel activity"/>
    <property type="evidence" value="ECO:0007669"/>
    <property type="project" value="UniProtKB-KW"/>
</dbReference>
<feature type="non-terminal residue" evidence="14">
    <location>
        <position position="764"/>
    </location>
</feature>
<keyword evidence="3 11" id="KW-0894">Sodium channel</keyword>
<keyword evidence="2 11" id="KW-0813">Transport</keyword>
<keyword evidence="5" id="KW-1133">Transmembrane helix</keyword>
<keyword evidence="9 11" id="KW-0739">Sodium transport</keyword>
<evidence type="ECO:0000256" key="2">
    <source>
        <dbReference type="ARBA" id="ARBA00022448"/>
    </source>
</evidence>
<feature type="compositionally biased region" description="Acidic residues" evidence="12">
    <location>
        <begin position="136"/>
        <end position="152"/>
    </location>
</feature>
<keyword evidence="7 11" id="KW-0406">Ion transport</keyword>
<feature type="compositionally biased region" description="Basic and acidic residues" evidence="12">
    <location>
        <begin position="168"/>
        <end position="185"/>
    </location>
</feature>
<feature type="compositionally biased region" description="Low complexity" evidence="12">
    <location>
        <begin position="34"/>
        <end position="60"/>
    </location>
</feature>
<feature type="region of interest" description="Disordered" evidence="12">
    <location>
        <begin position="1"/>
        <end position="208"/>
    </location>
</feature>
<dbReference type="PRINTS" id="PR01078">
    <property type="entry name" value="AMINACHANNEL"/>
</dbReference>
<evidence type="ECO:0000256" key="1">
    <source>
        <dbReference type="ARBA" id="ARBA00004141"/>
    </source>
</evidence>
<feature type="compositionally biased region" description="Acidic residues" evidence="12">
    <location>
        <begin position="522"/>
        <end position="534"/>
    </location>
</feature>
<evidence type="ECO:0000256" key="11">
    <source>
        <dbReference type="RuleBase" id="RU000679"/>
    </source>
</evidence>
<gene>
    <name evidence="14" type="ORF">DAT39_014447</name>
</gene>
<evidence type="ECO:0000313" key="15">
    <source>
        <dbReference type="Proteomes" id="UP000727407"/>
    </source>
</evidence>
<feature type="region of interest" description="Disordered" evidence="12">
    <location>
        <begin position="287"/>
        <end position="316"/>
    </location>
</feature>
<comment type="caution">
    <text evidence="14">The sequence shown here is derived from an EMBL/GenBank/DDBJ whole genome shotgun (WGS) entry which is preliminary data.</text>
</comment>
<feature type="domain" description="Homologous recombination OB-fold protein OB-fold" evidence="13">
    <location>
        <begin position="400"/>
        <end position="483"/>
    </location>
</feature>
<dbReference type="PANTHER" id="PTHR14523:SF1">
    <property type="entry name" value="HOMOLOGOUS RECOMBINATION OB-FOLD PROTEIN"/>
    <property type="match status" value="1"/>
</dbReference>
<comment type="similarity">
    <text evidence="11">Belongs to the amiloride-sensitive sodium channel (TC 1.A.6) family.</text>
</comment>
<dbReference type="Pfam" id="PF00858">
    <property type="entry name" value="ASC"/>
    <property type="match status" value="1"/>
</dbReference>
<evidence type="ECO:0000256" key="6">
    <source>
        <dbReference type="ARBA" id="ARBA00023053"/>
    </source>
</evidence>
<dbReference type="InterPro" id="IPR028045">
    <property type="entry name" value="HROB"/>
</dbReference>
<protein>
    <recommendedName>
        <fullName evidence="13">Homologous recombination OB-fold protein OB-fold domain-containing protein</fullName>
    </recommendedName>
</protein>
<keyword evidence="8" id="KW-0472">Membrane</keyword>
<evidence type="ECO:0000256" key="12">
    <source>
        <dbReference type="SAM" id="MobiDB-lite"/>
    </source>
</evidence>
<organism evidence="14 15">
    <name type="scientific">Clarias magur</name>
    <name type="common">Asian catfish</name>
    <name type="synonym">Macropteronotus magur</name>
    <dbReference type="NCBI Taxonomy" id="1594786"/>
    <lineage>
        <taxon>Eukaryota</taxon>
        <taxon>Metazoa</taxon>
        <taxon>Chordata</taxon>
        <taxon>Craniata</taxon>
        <taxon>Vertebrata</taxon>
        <taxon>Euteleostomi</taxon>
        <taxon>Actinopterygii</taxon>
        <taxon>Neopterygii</taxon>
        <taxon>Teleostei</taxon>
        <taxon>Ostariophysi</taxon>
        <taxon>Siluriformes</taxon>
        <taxon>Clariidae</taxon>
        <taxon>Clarias</taxon>
    </lineage>
</organism>
<evidence type="ECO:0000313" key="14">
    <source>
        <dbReference type="EMBL" id="KAF5895836.1"/>
    </source>
</evidence>
<feature type="compositionally biased region" description="Polar residues" evidence="12">
    <location>
        <begin position="535"/>
        <end position="547"/>
    </location>
</feature>